<sequence>MGVTLPPEVAGVMQMLGPFPRFDEDDARVGEGGAVRAANASTVNAAAGADSSVRAAQQVYRGESATAMQGHWERTGTQNGHVAQANAAMRLAPTALEGAAGVVSAVKVAVGTQAVYTTVEIARLLAFGGVVGATAATARVLMRRQIVGRILREGSEGTGKVIAPIVRRRITEPMRRILDDLRRPGGPGGPTPALAGTGGRTVRPASAGRRDHLDNPNIATWGRKKNDGGGSSNNNSNNNNSNNNDNNNNGNDHGLNQQNRKPHNSNARKSSKDKHENAARHGGRRKIPPNPNKRKK</sequence>
<dbReference type="RefSeq" id="WP_343950103.1">
    <property type="nucleotide sequence ID" value="NZ_BAAAHQ010000011.1"/>
</dbReference>
<feature type="compositionally biased region" description="Low complexity" evidence="1">
    <location>
        <begin position="232"/>
        <end position="252"/>
    </location>
</feature>
<keyword evidence="3" id="KW-1185">Reference proteome</keyword>
<evidence type="ECO:0000313" key="2">
    <source>
        <dbReference type="EMBL" id="GAA0925118.1"/>
    </source>
</evidence>
<comment type="caution">
    <text evidence="2">The sequence shown here is derived from an EMBL/GenBank/DDBJ whole genome shotgun (WGS) entry which is preliminary data.</text>
</comment>
<feature type="compositionally biased region" description="Basic residues" evidence="1">
    <location>
        <begin position="281"/>
        <end position="296"/>
    </location>
</feature>
<dbReference type="Proteomes" id="UP001501578">
    <property type="component" value="Unassembled WGS sequence"/>
</dbReference>
<name>A0ABP3ZS50_9ACTN</name>
<proteinExistence type="predicted"/>
<reference evidence="3" key="1">
    <citation type="journal article" date="2019" name="Int. J. Syst. Evol. Microbiol.">
        <title>The Global Catalogue of Microorganisms (GCM) 10K type strain sequencing project: providing services to taxonomists for standard genome sequencing and annotation.</title>
        <authorList>
            <consortium name="The Broad Institute Genomics Platform"/>
            <consortium name="The Broad Institute Genome Sequencing Center for Infectious Disease"/>
            <person name="Wu L."/>
            <person name="Ma J."/>
        </authorList>
    </citation>
    <scope>NUCLEOTIDE SEQUENCE [LARGE SCALE GENOMIC DNA]</scope>
    <source>
        <strain evidence="3">JCM 11136</strain>
    </source>
</reference>
<feature type="region of interest" description="Disordered" evidence="1">
    <location>
        <begin position="179"/>
        <end position="296"/>
    </location>
</feature>
<gene>
    <name evidence="2" type="ORF">GCM10009560_26370</name>
</gene>
<accession>A0ABP3ZS50</accession>
<feature type="compositionally biased region" description="Polar residues" evidence="1">
    <location>
        <begin position="254"/>
        <end position="268"/>
    </location>
</feature>
<evidence type="ECO:0000313" key="3">
    <source>
        <dbReference type="Proteomes" id="UP001501578"/>
    </source>
</evidence>
<evidence type="ECO:0000256" key="1">
    <source>
        <dbReference type="SAM" id="MobiDB-lite"/>
    </source>
</evidence>
<organism evidence="2 3">
    <name type="scientific">Nonomuraea longicatena</name>
    <dbReference type="NCBI Taxonomy" id="83682"/>
    <lineage>
        <taxon>Bacteria</taxon>
        <taxon>Bacillati</taxon>
        <taxon>Actinomycetota</taxon>
        <taxon>Actinomycetes</taxon>
        <taxon>Streptosporangiales</taxon>
        <taxon>Streptosporangiaceae</taxon>
        <taxon>Nonomuraea</taxon>
    </lineage>
</organism>
<dbReference type="EMBL" id="BAAAHQ010000011">
    <property type="protein sequence ID" value="GAA0925118.1"/>
    <property type="molecule type" value="Genomic_DNA"/>
</dbReference>
<protein>
    <submittedName>
        <fullName evidence="2">Uncharacterized protein</fullName>
    </submittedName>
</protein>